<sequence length="213" mass="22077">MAITGGSTCYCGNMLPAADLVVDDSKCDSKCNGYDQETCGGIGYWQVYLDGLSGNVEVAPNSTISSVSAGPSSTTASATRAPETVVVTASSSAKPSSKSSGVAGDGNDGPNKIGIAVGVVVGVLVLAAITGGAIFFVKQRRRKHIEEEHKAQAINSFPGSRSSDTKSDARLDPSVASSYRRESIGSIADERDFSRRILQVRNPDNRGSLQSVA</sequence>
<keyword evidence="11" id="KW-1185">Reference proteome</keyword>
<gene>
    <name evidence="10" type="primary">wsc1_2</name>
    <name evidence="10" type="ORF">LTR24_005108</name>
</gene>
<dbReference type="PANTHER" id="PTHR24269:SF16">
    <property type="entry name" value="PROTEIN SLG1"/>
    <property type="match status" value="1"/>
</dbReference>
<accession>A0ABR0KBT3</accession>
<feature type="compositionally biased region" description="Polar residues" evidence="7">
    <location>
        <begin position="153"/>
        <end position="162"/>
    </location>
</feature>
<keyword evidence="2 8" id="KW-0812">Transmembrane</keyword>
<evidence type="ECO:0000256" key="6">
    <source>
        <dbReference type="ARBA" id="ARBA00023180"/>
    </source>
</evidence>
<dbReference type="Proteomes" id="UP001345013">
    <property type="component" value="Unassembled WGS sequence"/>
</dbReference>
<evidence type="ECO:0000259" key="9">
    <source>
        <dbReference type="PROSITE" id="PS51212"/>
    </source>
</evidence>
<feature type="region of interest" description="Disordered" evidence="7">
    <location>
        <begin position="148"/>
        <end position="183"/>
    </location>
</feature>
<feature type="domain" description="WSC" evidence="9">
    <location>
        <begin position="1"/>
        <end position="51"/>
    </location>
</feature>
<evidence type="ECO:0000256" key="8">
    <source>
        <dbReference type="SAM" id="Phobius"/>
    </source>
</evidence>
<evidence type="ECO:0000313" key="11">
    <source>
        <dbReference type="Proteomes" id="UP001345013"/>
    </source>
</evidence>
<keyword evidence="6" id="KW-0325">Glycoprotein</keyword>
<evidence type="ECO:0000256" key="4">
    <source>
        <dbReference type="ARBA" id="ARBA00022989"/>
    </source>
</evidence>
<comment type="caution">
    <text evidence="10">The sequence shown here is derived from an EMBL/GenBank/DDBJ whole genome shotgun (WGS) entry which is preliminary data.</text>
</comment>
<evidence type="ECO:0000256" key="1">
    <source>
        <dbReference type="ARBA" id="ARBA00004167"/>
    </source>
</evidence>
<evidence type="ECO:0000256" key="5">
    <source>
        <dbReference type="ARBA" id="ARBA00023136"/>
    </source>
</evidence>
<keyword evidence="4 8" id="KW-1133">Transmembrane helix</keyword>
<name>A0ABR0KBT3_9EURO</name>
<proteinExistence type="predicted"/>
<feature type="transmembrane region" description="Helical" evidence="8">
    <location>
        <begin position="113"/>
        <end position="137"/>
    </location>
</feature>
<dbReference type="PANTHER" id="PTHR24269">
    <property type="entry name" value="KREMEN PROTEIN"/>
    <property type="match status" value="1"/>
</dbReference>
<organism evidence="10 11">
    <name type="scientific">Lithohypha guttulata</name>
    <dbReference type="NCBI Taxonomy" id="1690604"/>
    <lineage>
        <taxon>Eukaryota</taxon>
        <taxon>Fungi</taxon>
        <taxon>Dikarya</taxon>
        <taxon>Ascomycota</taxon>
        <taxon>Pezizomycotina</taxon>
        <taxon>Eurotiomycetes</taxon>
        <taxon>Chaetothyriomycetidae</taxon>
        <taxon>Chaetothyriales</taxon>
        <taxon>Trichomeriaceae</taxon>
        <taxon>Lithohypha</taxon>
    </lineage>
</organism>
<evidence type="ECO:0000313" key="10">
    <source>
        <dbReference type="EMBL" id="KAK5092530.1"/>
    </source>
</evidence>
<dbReference type="InterPro" id="IPR051836">
    <property type="entry name" value="Kremen_rcpt"/>
</dbReference>
<protein>
    <submittedName>
        <fullName evidence="10">Protein SLG1</fullName>
    </submittedName>
</protein>
<comment type="subcellular location">
    <subcellularLocation>
        <location evidence="1">Membrane</location>
        <topology evidence="1">Single-pass membrane protein</topology>
    </subcellularLocation>
</comment>
<evidence type="ECO:0000256" key="3">
    <source>
        <dbReference type="ARBA" id="ARBA00022729"/>
    </source>
</evidence>
<dbReference type="Pfam" id="PF01822">
    <property type="entry name" value="WSC"/>
    <property type="match status" value="1"/>
</dbReference>
<evidence type="ECO:0000256" key="2">
    <source>
        <dbReference type="ARBA" id="ARBA00022692"/>
    </source>
</evidence>
<feature type="region of interest" description="Disordered" evidence="7">
    <location>
        <begin position="63"/>
        <end position="107"/>
    </location>
</feature>
<dbReference type="PROSITE" id="PS51212">
    <property type="entry name" value="WSC"/>
    <property type="match status" value="1"/>
</dbReference>
<evidence type="ECO:0000256" key="7">
    <source>
        <dbReference type="SAM" id="MobiDB-lite"/>
    </source>
</evidence>
<keyword evidence="3" id="KW-0732">Signal</keyword>
<reference evidence="10 11" key="1">
    <citation type="submission" date="2023-08" db="EMBL/GenBank/DDBJ databases">
        <title>Black Yeasts Isolated from many extreme environments.</title>
        <authorList>
            <person name="Coleine C."/>
            <person name="Stajich J.E."/>
            <person name="Selbmann L."/>
        </authorList>
    </citation>
    <scope>NUCLEOTIDE SEQUENCE [LARGE SCALE GENOMIC DNA]</scope>
    <source>
        <strain evidence="10 11">CCFEE 5885</strain>
    </source>
</reference>
<feature type="compositionally biased region" description="Low complexity" evidence="7">
    <location>
        <begin position="63"/>
        <end position="102"/>
    </location>
</feature>
<dbReference type="EMBL" id="JAVRRG010000056">
    <property type="protein sequence ID" value="KAK5092530.1"/>
    <property type="molecule type" value="Genomic_DNA"/>
</dbReference>
<keyword evidence="5 8" id="KW-0472">Membrane</keyword>
<dbReference type="InterPro" id="IPR002889">
    <property type="entry name" value="WSC_carb-bd"/>
</dbReference>